<dbReference type="GO" id="GO:0002949">
    <property type="term" value="P:tRNA threonylcarbamoyladenosine modification"/>
    <property type="evidence" value="ECO:0007669"/>
    <property type="project" value="InterPro"/>
</dbReference>
<dbReference type="SUPFAM" id="SSF52540">
    <property type="entry name" value="P-loop containing nucleoside triphosphate hydrolases"/>
    <property type="match status" value="1"/>
</dbReference>
<evidence type="ECO:0000256" key="4">
    <source>
        <dbReference type="ARBA" id="ARBA00022490"/>
    </source>
</evidence>
<dbReference type="GO" id="GO:0046872">
    <property type="term" value="F:metal ion binding"/>
    <property type="evidence" value="ECO:0007669"/>
    <property type="project" value="UniProtKB-KW"/>
</dbReference>
<evidence type="ECO:0000256" key="8">
    <source>
        <dbReference type="ARBA" id="ARBA00022840"/>
    </source>
</evidence>
<sequence length="159" mass="18096">MEQKVKHSKKNLVIFPKSKEICLMAKSSEETEKIGEIIAGWIKKHNINCLIFTGPFGSGKTTIIKGIIRKLTGKSNITSPSFTIVNQYSTNKISIFHFDFYRIKNQEELESFGFSEYIEKGILLIEWPEAAIKKVPQNSLKISMEFSGLKQRKITISPP</sequence>
<keyword evidence="4" id="KW-0963">Cytoplasm</keyword>
<dbReference type="NCBIfam" id="TIGR00150">
    <property type="entry name" value="T6A_YjeE"/>
    <property type="match status" value="1"/>
</dbReference>
<evidence type="ECO:0000256" key="9">
    <source>
        <dbReference type="ARBA" id="ARBA00022842"/>
    </source>
</evidence>
<evidence type="ECO:0000256" key="3">
    <source>
        <dbReference type="ARBA" id="ARBA00019010"/>
    </source>
</evidence>
<proteinExistence type="inferred from homology"/>
<evidence type="ECO:0000313" key="11">
    <source>
        <dbReference type="EMBL" id="OQB74655.1"/>
    </source>
</evidence>
<gene>
    <name evidence="11" type="primary">tsaE</name>
    <name evidence="11" type="ORF">BWX89_00418</name>
</gene>
<comment type="subcellular location">
    <subcellularLocation>
        <location evidence="1">Cytoplasm</location>
    </subcellularLocation>
</comment>
<evidence type="ECO:0000256" key="7">
    <source>
        <dbReference type="ARBA" id="ARBA00022741"/>
    </source>
</evidence>
<comment type="similarity">
    <text evidence="2">Belongs to the TsaE family.</text>
</comment>
<keyword evidence="7" id="KW-0547">Nucleotide-binding</keyword>
<dbReference type="EMBL" id="MWDQ01000034">
    <property type="protein sequence ID" value="OQB74655.1"/>
    <property type="molecule type" value="Genomic_DNA"/>
</dbReference>
<dbReference type="AlphaFoldDB" id="A0A1V6CCP4"/>
<evidence type="ECO:0000256" key="5">
    <source>
        <dbReference type="ARBA" id="ARBA00022694"/>
    </source>
</evidence>
<dbReference type="GO" id="GO:0005524">
    <property type="term" value="F:ATP binding"/>
    <property type="evidence" value="ECO:0007669"/>
    <property type="project" value="UniProtKB-KW"/>
</dbReference>
<evidence type="ECO:0000256" key="2">
    <source>
        <dbReference type="ARBA" id="ARBA00007599"/>
    </source>
</evidence>
<dbReference type="InterPro" id="IPR027417">
    <property type="entry name" value="P-loop_NTPase"/>
</dbReference>
<keyword evidence="5" id="KW-0819">tRNA processing</keyword>
<dbReference type="Pfam" id="PF02367">
    <property type="entry name" value="TsaE"/>
    <property type="match status" value="1"/>
</dbReference>
<dbReference type="GO" id="GO:0005737">
    <property type="term" value="C:cytoplasm"/>
    <property type="evidence" value="ECO:0007669"/>
    <property type="project" value="UniProtKB-SubCell"/>
</dbReference>
<evidence type="ECO:0000256" key="6">
    <source>
        <dbReference type="ARBA" id="ARBA00022723"/>
    </source>
</evidence>
<keyword evidence="9" id="KW-0460">Magnesium</keyword>
<organism evidence="11">
    <name type="scientific">candidate division TA06 bacterium ADurb.Bin131</name>
    <dbReference type="NCBI Taxonomy" id="1852827"/>
    <lineage>
        <taxon>Bacteria</taxon>
        <taxon>Bacteria division TA06</taxon>
    </lineage>
</organism>
<accession>A0A1V6CCP4</accession>
<evidence type="ECO:0000256" key="10">
    <source>
        <dbReference type="ARBA" id="ARBA00032441"/>
    </source>
</evidence>
<keyword evidence="8" id="KW-0067">ATP-binding</keyword>
<evidence type="ECO:0000256" key="1">
    <source>
        <dbReference type="ARBA" id="ARBA00004496"/>
    </source>
</evidence>
<dbReference type="Gene3D" id="3.40.50.300">
    <property type="entry name" value="P-loop containing nucleotide triphosphate hydrolases"/>
    <property type="match status" value="1"/>
</dbReference>
<comment type="caution">
    <text evidence="11">The sequence shown here is derived from an EMBL/GenBank/DDBJ whole genome shotgun (WGS) entry which is preliminary data.</text>
</comment>
<dbReference type="InterPro" id="IPR003442">
    <property type="entry name" value="T6A_TsaE"/>
</dbReference>
<dbReference type="PANTHER" id="PTHR33540:SF2">
    <property type="entry name" value="TRNA THREONYLCARBAMOYLADENOSINE BIOSYNTHESIS PROTEIN TSAE"/>
    <property type="match status" value="1"/>
</dbReference>
<protein>
    <recommendedName>
        <fullName evidence="3">tRNA threonylcarbamoyladenosine biosynthesis protein TsaE</fullName>
    </recommendedName>
    <alternativeName>
        <fullName evidence="10">t(6)A37 threonylcarbamoyladenosine biosynthesis protein TsaE</fullName>
    </alternativeName>
</protein>
<dbReference type="Proteomes" id="UP000485562">
    <property type="component" value="Unassembled WGS sequence"/>
</dbReference>
<reference evidence="11" key="1">
    <citation type="submission" date="2017-02" db="EMBL/GenBank/DDBJ databases">
        <title>Delving into the versatile metabolic prowess of the omnipresent phylum Bacteroidetes.</title>
        <authorList>
            <person name="Nobu M.K."/>
            <person name="Mei R."/>
            <person name="Narihiro T."/>
            <person name="Kuroda K."/>
            <person name="Liu W.-T."/>
        </authorList>
    </citation>
    <scope>NUCLEOTIDE SEQUENCE</scope>
    <source>
        <strain evidence="11">ADurb.Bin131</strain>
    </source>
</reference>
<name>A0A1V6CCP4_UNCT6</name>
<dbReference type="PANTHER" id="PTHR33540">
    <property type="entry name" value="TRNA THREONYLCARBAMOYLADENOSINE BIOSYNTHESIS PROTEIN TSAE"/>
    <property type="match status" value="1"/>
</dbReference>
<keyword evidence="6" id="KW-0479">Metal-binding</keyword>